<feature type="transmembrane region" description="Helical" evidence="1">
    <location>
        <begin position="113"/>
        <end position="146"/>
    </location>
</feature>
<accession>A0A3S4VD01</accession>
<evidence type="ECO:0000313" key="2">
    <source>
        <dbReference type="EMBL" id="VEH66009.1"/>
    </source>
</evidence>
<dbReference type="AlphaFoldDB" id="A0A3S4VD01"/>
<feature type="transmembrane region" description="Helical" evidence="1">
    <location>
        <begin position="81"/>
        <end position="101"/>
    </location>
</feature>
<keyword evidence="1" id="KW-0472">Membrane</keyword>
<dbReference type="InterPro" id="IPR049458">
    <property type="entry name" value="EpsG-like"/>
</dbReference>
<dbReference type="Pfam" id="PF14897">
    <property type="entry name" value="EpsG"/>
    <property type="match status" value="1"/>
</dbReference>
<dbReference type="EMBL" id="LR134405">
    <property type="protein sequence ID" value="VEH66009.1"/>
    <property type="molecule type" value="Genomic_DNA"/>
</dbReference>
<evidence type="ECO:0000256" key="1">
    <source>
        <dbReference type="SAM" id="Phobius"/>
    </source>
</evidence>
<organism evidence="2 3">
    <name type="scientific">Rodentibacter pneumotropicus</name>
    <dbReference type="NCBI Taxonomy" id="758"/>
    <lineage>
        <taxon>Bacteria</taxon>
        <taxon>Pseudomonadati</taxon>
        <taxon>Pseudomonadota</taxon>
        <taxon>Gammaproteobacteria</taxon>
        <taxon>Pasteurellales</taxon>
        <taxon>Pasteurellaceae</taxon>
        <taxon>Rodentibacter</taxon>
    </lineage>
</organism>
<reference evidence="2 3" key="1">
    <citation type="submission" date="2018-12" db="EMBL/GenBank/DDBJ databases">
        <authorList>
            <consortium name="Pathogen Informatics"/>
        </authorList>
    </citation>
    <scope>NUCLEOTIDE SEQUENCE [LARGE SCALE GENOMIC DNA]</scope>
    <source>
        <strain evidence="2 3">NCTC8284</strain>
    </source>
</reference>
<dbReference type="KEGG" id="rpne:NCTC8284_01165"/>
<feature type="transmembrane region" description="Helical" evidence="1">
    <location>
        <begin position="152"/>
        <end position="176"/>
    </location>
</feature>
<sequence>MSSSADMQILFINISYSLGVLGYLYIRRHETGDIYQYYLAFESLKENLNFSELYSEYSSYYFSWVSLLGIAAYFNLEFQKINFICIFTIYISILTAFRKLYDDDQDITSIRIIFFKLMTMVSFITIISSYRNILAFSISFLGLIYILKNKQYIVGLILIIVGIGFHPSSIIIPISLLVSRVVLFRKKYLIVCLLLGMFIPKILEIFTFNNAYFSTK</sequence>
<keyword evidence="1" id="KW-1133">Transmembrane helix</keyword>
<feature type="transmembrane region" description="Helical" evidence="1">
    <location>
        <begin position="188"/>
        <end position="208"/>
    </location>
</feature>
<dbReference type="Proteomes" id="UP000278733">
    <property type="component" value="Chromosome"/>
</dbReference>
<keyword evidence="1" id="KW-0812">Transmembrane</keyword>
<proteinExistence type="predicted"/>
<name>A0A3S4VD01_9PAST</name>
<feature type="transmembrane region" description="Helical" evidence="1">
    <location>
        <begin position="57"/>
        <end position="75"/>
    </location>
</feature>
<protein>
    <recommendedName>
        <fullName evidence="4">EpsG family protein</fullName>
    </recommendedName>
</protein>
<evidence type="ECO:0008006" key="4">
    <source>
        <dbReference type="Google" id="ProtNLM"/>
    </source>
</evidence>
<evidence type="ECO:0000313" key="3">
    <source>
        <dbReference type="Proteomes" id="UP000278733"/>
    </source>
</evidence>
<dbReference type="STRING" id="758.GCA_000730685_00438"/>
<feature type="transmembrane region" description="Helical" evidence="1">
    <location>
        <begin position="6"/>
        <end position="26"/>
    </location>
</feature>
<gene>
    <name evidence="2" type="ORF">NCTC8284_01165</name>
</gene>